<protein>
    <recommendedName>
        <fullName evidence="3">BED-type domain-containing protein</fullName>
    </recommendedName>
</protein>
<accession>A0A8J2JKU0</accession>
<reference evidence="1" key="1">
    <citation type="submission" date="2021-06" db="EMBL/GenBank/DDBJ databases">
        <authorList>
            <person name="Hodson N. C."/>
            <person name="Mongue J. A."/>
            <person name="Jaron S. K."/>
        </authorList>
    </citation>
    <scope>NUCLEOTIDE SEQUENCE</scope>
</reference>
<gene>
    <name evidence="1" type="ORF">AFUS01_LOCUS10100</name>
</gene>
<evidence type="ECO:0008006" key="3">
    <source>
        <dbReference type="Google" id="ProtNLM"/>
    </source>
</evidence>
<dbReference type="AlphaFoldDB" id="A0A8J2JKU0"/>
<sequence>MLLFWRRPLYVVKHADQTSLTMGRRKETLVFSYFDYNINLDTSKCKDCSKERSLRGRVVTNLKNHLAVHENLTEEFQANEHKIKEKSIKRPRLESVAEIQPLLDNPY</sequence>
<proteinExistence type="predicted"/>
<comment type="caution">
    <text evidence="1">The sequence shown here is derived from an EMBL/GenBank/DDBJ whole genome shotgun (WGS) entry which is preliminary data.</text>
</comment>
<dbReference type="Proteomes" id="UP000708208">
    <property type="component" value="Unassembled WGS sequence"/>
</dbReference>
<dbReference type="EMBL" id="CAJVCH010074278">
    <property type="protein sequence ID" value="CAG7720847.1"/>
    <property type="molecule type" value="Genomic_DNA"/>
</dbReference>
<evidence type="ECO:0000313" key="2">
    <source>
        <dbReference type="Proteomes" id="UP000708208"/>
    </source>
</evidence>
<organism evidence="1 2">
    <name type="scientific">Allacma fusca</name>
    <dbReference type="NCBI Taxonomy" id="39272"/>
    <lineage>
        <taxon>Eukaryota</taxon>
        <taxon>Metazoa</taxon>
        <taxon>Ecdysozoa</taxon>
        <taxon>Arthropoda</taxon>
        <taxon>Hexapoda</taxon>
        <taxon>Collembola</taxon>
        <taxon>Symphypleona</taxon>
        <taxon>Sminthuridae</taxon>
        <taxon>Allacma</taxon>
    </lineage>
</organism>
<evidence type="ECO:0000313" key="1">
    <source>
        <dbReference type="EMBL" id="CAG7720847.1"/>
    </source>
</evidence>
<name>A0A8J2JKU0_9HEXA</name>
<keyword evidence="2" id="KW-1185">Reference proteome</keyword>